<evidence type="ECO:0000313" key="1">
    <source>
        <dbReference type="EMBL" id="KAK2826337.1"/>
    </source>
</evidence>
<dbReference type="Proteomes" id="UP001187415">
    <property type="component" value="Unassembled WGS sequence"/>
</dbReference>
<dbReference type="AlphaFoldDB" id="A0AA88LXX6"/>
<gene>
    <name evidence="1" type="ORF">Q5P01_020551</name>
</gene>
<evidence type="ECO:0000313" key="2">
    <source>
        <dbReference type="Proteomes" id="UP001187415"/>
    </source>
</evidence>
<accession>A0AA88LXX6</accession>
<dbReference type="EMBL" id="JAUPFM010000016">
    <property type="protein sequence ID" value="KAK2826337.1"/>
    <property type="molecule type" value="Genomic_DNA"/>
</dbReference>
<sequence>MSGQDDVQSSLTKTSSLQQLKLVFFEALTRATPGPSQHFVLCCHRLVHSAAYSKSSNITESWACTSINKLSPPPAGSSCVILSFTDSLQCCEPANGLAPPPSLSCYVCPPRPSCSVSLIQFVSRLRAKHKMDPMTDTDENCFKCFLEDDITKSEQNPSTLNLLY</sequence>
<proteinExistence type="predicted"/>
<organism evidence="1 2">
    <name type="scientific">Channa striata</name>
    <name type="common">Snakehead murrel</name>
    <name type="synonym">Ophicephalus striatus</name>
    <dbReference type="NCBI Taxonomy" id="64152"/>
    <lineage>
        <taxon>Eukaryota</taxon>
        <taxon>Metazoa</taxon>
        <taxon>Chordata</taxon>
        <taxon>Craniata</taxon>
        <taxon>Vertebrata</taxon>
        <taxon>Euteleostomi</taxon>
        <taxon>Actinopterygii</taxon>
        <taxon>Neopterygii</taxon>
        <taxon>Teleostei</taxon>
        <taxon>Neoteleostei</taxon>
        <taxon>Acanthomorphata</taxon>
        <taxon>Anabantaria</taxon>
        <taxon>Anabantiformes</taxon>
        <taxon>Channoidei</taxon>
        <taxon>Channidae</taxon>
        <taxon>Channa</taxon>
    </lineage>
</organism>
<name>A0AA88LXX6_CHASR</name>
<keyword evidence="2" id="KW-1185">Reference proteome</keyword>
<protein>
    <submittedName>
        <fullName evidence="1">Uncharacterized protein</fullName>
    </submittedName>
</protein>
<reference evidence="1" key="1">
    <citation type="submission" date="2023-07" db="EMBL/GenBank/DDBJ databases">
        <title>Chromosome-level Genome Assembly of Striped Snakehead (Channa striata).</title>
        <authorList>
            <person name="Liu H."/>
        </authorList>
    </citation>
    <scope>NUCLEOTIDE SEQUENCE</scope>
    <source>
        <strain evidence="1">Gz</strain>
        <tissue evidence="1">Muscle</tissue>
    </source>
</reference>
<comment type="caution">
    <text evidence="1">The sequence shown here is derived from an EMBL/GenBank/DDBJ whole genome shotgun (WGS) entry which is preliminary data.</text>
</comment>